<evidence type="ECO:0000256" key="4">
    <source>
        <dbReference type="ARBA" id="ARBA00022679"/>
    </source>
</evidence>
<accession>A0A1Y5S0F5</accession>
<feature type="transmembrane region" description="Helical" evidence="9">
    <location>
        <begin position="132"/>
        <end position="157"/>
    </location>
</feature>
<feature type="transmembrane region" description="Helical" evidence="9">
    <location>
        <begin position="197"/>
        <end position="215"/>
    </location>
</feature>
<evidence type="ECO:0000256" key="7">
    <source>
        <dbReference type="ARBA" id="ARBA00023136"/>
    </source>
</evidence>
<dbReference type="NCBIfam" id="TIGR00546">
    <property type="entry name" value="lnt"/>
    <property type="match status" value="1"/>
</dbReference>
<dbReference type="PROSITE" id="PS50263">
    <property type="entry name" value="CN_HYDROLASE"/>
    <property type="match status" value="1"/>
</dbReference>
<keyword evidence="3 9" id="KW-1003">Cell membrane</keyword>
<feature type="transmembrane region" description="Helical" evidence="9">
    <location>
        <begin position="96"/>
        <end position="120"/>
    </location>
</feature>
<dbReference type="InterPro" id="IPR003010">
    <property type="entry name" value="C-N_Hydrolase"/>
</dbReference>
<dbReference type="Pfam" id="PF00795">
    <property type="entry name" value="CN_hydrolase"/>
    <property type="match status" value="1"/>
</dbReference>
<comment type="catalytic activity">
    <reaction evidence="9">
        <text>N-terminal S-1,2-diacyl-sn-glyceryl-L-cysteinyl-[lipoprotein] + a glycerophospholipid = N-acyl-S-1,2-diacyl-sn-glyceryl-L-cysteinyl-[lipoprotein] + a 2-acyl-sn-glycero-3-phospholipid + H(+)</text>
        <dbReference type="Rhea" id="RHEA:48228"/>
        <dbReference type="Rhea" id="RHEA-COMP:14681"/>
        <dbReference type="Rhea" id="RHEA-COMP:14684"/>
        <dbReference type="ChEBI" id="CHEBI:15378"/>
        <dbReference type="ChEBI" id="CHEBI:136912"/>
        <dbReference type="ChEBI" id="CHEBI:140656"/>
        <dbReference type="ChEBI" id="CHEBI:140657"/>
        <dbReference type="ChEBI" id="CHEBI:140660"/>
        <dbReference type="EC" id="2.3.1.269"/>
    </reaction>
</comment>
<feature type="domain" description="CN hydrolase" evidence="10">
    <location>
        <begin position="232"/>
        <end position="469"/>
    </location>
</feature>
<keyword evidence="12" id="KW-1185">Reference proteome</keyword>
<feature type="transmembrane region" description="Helical" evidence="9">
    <location>
        <begin position="36"/>
        <end position="55"/>
    </location>
</feature>
<dbReference type="Proteomes" id="UP000193870">
    <property type="component" value="Unassembled WGS sequence"/>
</dbReference>
<keyword evidence="7 9" id="KW-0472">Membrane</keyword>
<sequence length="503" mass="52575">MTAVSSDAARGGALARPWLPLALSALAGVGVALGQAPFHLAPLALLALGAAGWLCRSAPDARGAAWRGFAAGTAHFAVTLHWIVEPFLVDVARHGWIAPFALLFMATGFALFWALAFWVARRLAAGGWRFALAFGAALAGVEVLRSLILTGFPWALIGYIWSEGPVAQAGAFVGPFGLTLATTLVAGLLAAMGPRPAAVLAGAVIWGAAVLAFGARPPAPAAEAEAPVLRLVQPNAPQHLKWDPDYTQMFFDRALDLTAAPGAPDLILWPETSVPYLIEPGHPVLQILSQAAGGVPLVVGGQRAEGSRYFNSLVVIGEDGAIGDVYDKHHLVPFGEYVPFGDLAERFGIRGLAQGEYGYSPGPGQRLVDLGPLGQVLPLICYEAIFPEEVGAVAPRANWLLQITNDAWFGTFAGPQQHLAIARMRAIEQGLPMVRVANTGISAVISATGEITAQLGLGEAGYLDAPLPPAMSPTPYARTGDWPAFALILLLLAGTIALRAKSS</sequence>
<gene>
    <name evidence="9 11" type="primary">lnt</name>
    <name evidence="11" type="ORF">PAM7066_01236</name>
</gene>
<dbReference type="RefSeq" id="WP_085853234.1">
    <property type="nucleotide sequence ID" value="NZ_FOPF01000002.1"/>
</dbReference>
<dbReference type="EMBL" id="FWFV01000002">
    <property type="protein sequence ID" value="SLN29861.1"/>
    <property type="molecule type" value="Genomic_DNA"/>
</dbReference>
<keyword evidence="8 9" id="KW-0012">Acyltransferase</keyword>
<evidence type="ECO:0000256" key="2">
    <source>
        <dbReference type="ARBA" id="ARBA00010065"/>
    </source>
</evidence>
<protein>
    <recommendedName>
        <fullName evidence="9">Apolipoprotein N-acyltransferase</fullName>
        <shortName evidence="9">ALP N-acyltransferase</shortName>
        <ecNumber evidence="9">2.3.1.269</ecNumber>
    </recommendedName>
</protein>
<dbReference type="OrthoDB" id="9804277at2"/>
<dbReference type="InterPro" id="IPR036526">
    <property type="entry name" value="C-N_Hydrolase_sf"/>
</dbReference>
<evidence type="ECO:0000256" key="3">
    <source>
        <dbReference type="ARBA" id="ARBA00022475"/>
    </source>
</evidence>
<keyword evidence="5 9" id="KW-0812">Transmembrane</keyword>
<dbReference type="PANTHER" id="PTHR38686">
    <property type="entry name" value="APOLIPOPROTEIN N-ACYLTRANSFERASE"/>
    <property type="match status" value="1"/>
</dbReference>
<evidence type="ECO:0000256" key="8">
    <source>
        <dbReference type="ARBA" id="ARBA00023315"/>
    </source>
</evidence>
<dbReference type="GO" id="GO:0016410">
    <property type="term" value="F:N-acyltransferase activity"/>
    <property type="evidence" value="ECO:0007669"/>
    <property type="project" value="UniProtKB-UniRule"/>
</dbReference>
<keyword evidence="6 9" id="KW-1133">Transmembrane helix</keyword>
<dbReference type="AlphaFoldDB" id="A0A1Y5S0F5"/>
<evidence type="ECO:0000256" key="5">
    <source>
        <dbReference type="ARBA" id="ARBA00022692"/>
    </source>
</evidence>
<dbReference type="Gene3D" id="3.60.110.10">
    <property type="entry name" value="Carbon-nitrogen hydrolase"/>
    <property type="match status" value="1"/>
</dbReference>
<dbReference type="Pfam" id="PF20154">
    <property type="entry name" value="LNT_N"/>
    <property type="match status" value="1"/>
</dbReference>
<dbReference type="SUPFAM" id="SSF56317">
    <property type="entry name" value="Carbon-nitrogen hydrolase"/>
    <property type="match status" value="1"/>
</dbReference>
<dbReference type="STRING" id="315423.SAMN04488020_10245"/>
<dbReference type="InterPro" id="IPR045378">
    <property type="entry name" value="LNT_N"/>
</dbReference>
<evidence type="ECO:0000313" key="12">
    <source>
        <dbReference type="Proteomes" id="UP000193870"/>
    </source>
</evidence>
<evidence type="ECO:0000259" key="10">
    <source>
        <dbReference type="PROSITE" id="PS50263"/>
    </source>
</evidence>
<reference evidence="11 12" key="1">
    <citation type="submission" date="2017-03" db="EMBL/GenBank/DDBJ databases">
        <authorList>
            <person name="Afonso C.L."/>
            <person name="Miller P.J."/>
            <person name="Scott M.A."/>
            <person name="Spackman E."/>
            <person name="Goraichik I."/>
            <person name="Dimitrov K.M."/>
            <person name="Suarez D.L."/>
            <person name="Swayne D.E."/>
        </authorList>
    </citation>
    <scope>NUCLEOTIDE SEQUENCE [LARGE SCALE GENOMIC DNA]</scope>
    <source>
        <strain evidence="11 12">CECT 7066</strain>
    </source>
</reference>
<dbReference type="GO" id="GO:0005886">
    <property type="term" value="C:plasma membrane"/>
    <property type="evidence" value="ECO:0007669"/>
    <property type="project" value="UniProtKB-SubCell"/>
</dbReference>
<name>A0A1Y5S0F5_9RHOB</name>
<dbReference type="InterPro" id="IPR004563">
    <property type="entry name" value="Apolipo_AcylTrfase"/>
</dbReference>
<dbReference type="EC" id="2.3.1.269" evidence="9"/>
<proteinExistence type="inferred from homology"/>
<evidence type="ECO:0000256" key="9">
    <source>
        <dbReference type="HAMAP-Rule" id="MF_01148"/>
    </source>
</evidence>
<dbReference type="GO" id="GO:0042158">
    <property type="term" value="P:lipoprotein biosynthetic process"/>
    <property type="evidence" value="ECO:0007669"/>
    <property type="project" value="UniProtKB-UniRule"/>
</dbReference>
<feature type="transmembrane region" description="Helical" evidence="9">
    <location>
        <begin position="64"/>
        <end position="84"/>
    </location>
</feature>
<organism evidence="11 12">
    <name type="scientific">Palleronia marisminoris</name>
    <dbReference type="NCBI Taxonomy" id="315423"/>
    <lineage>
        <taxon>Bacteria</taxon>
        <taxon>Pseudomonadati</taxon>
        <taxon>Pseudomonadota</taxon>
        <taxon>Alphaproteobacteria</taxon>
        <taxon>Rhodobacterales</taxon>
        <taxon>Roseobacteraceae</taxon>
        <taxon>Palleronia</taxon>
    </lineage>
</organism>
<dbReference type="PANTHER" id="PTHR38686:SF1">
    <property type="entry name" value="APOLIPOPROTEIN N-ACYLTRANSFERASE"/>
    <property type="match status" value="1"/>
</dbReference>
<feature type="transmembrane region" description="Helical" evidence="9">
    <location>
        <begin position="169"/>
        <end position="190"/>
    </location>
</feature>
<comment type="subcellular location">
    <subcellularLocation>
        <location evidence="1 9">Cell membrane</location>
        <topology evidence="1 9">Multi-pass membrane protein</topology>
    </subcellularLocation>
</comment>
<comment type="pathway">
    <text evidence="9">Protein modification; lipoprotein biosynthesis (N-acyl transfer).</text>
</comment>
<comment type="similarity">
    <text evidence="2 9">Belongs to the CN hydrolase family. Apolipoprotein N-acyltransferase subfamily.</text>
</comment>
<keyword evidence="4 9" id="KW-0808">Transferase</keyword>
<evidence type="ECO:0000313" key="11">
    <source>
        <dbReference type="EMBL" id="SLN29861.1"/>
    </source>
</evidence>
<dbReference type="UniPathway" id="UPA00666"/>
<keyword evidence="11" id="KW-0449">Lipoprotein</keyword>
<comment type="function">
    <text evidence="9">Catalyzes the phospholipid dependent N-acylation of the N-terminal cysteine of apolipoprotein, the last step in lipoprotein maturation.</text>
</comment>
<dbReference type="HAMAP" id="MF_01148">
    <property type="entry name" value="Lnt"/>
    <property type="match status" value="1"/>
</dbReference>
<evidence type="ECO:0000256" key="6">
    <source>
        <dbReference type="ARBA" id="ARBA00022989"/>
    </source>
</evidence>
<evidence type="ECO:0000256" key="1">
    <source>
        <dbReference type="ARBA" id="ARBA00004651"/>
    </source>
</evidence>
<dbReference type="CDD" id="cd07571">
    <property type="entry name" value="ALP_N-acyl_transferase"/>
    <property type="match status" value="1"/>
</dbReference>